<comment type="subcellular location">
    <subcellularLocation>
        <location evidence="1">Cell membrane</location>
        <topology evidence="1">Multi-pass membrane protein</topology>
    </subcellularLocation>
</comment>
<dbReference type="InterPro" id="IPR050697">
    <property type="entry name" value="Adenylyl/Guanylyl_Cyclase_3/4"/>
</dbReference>
<proteinExistence type="predicted"/>
<dbReference type="RefSeq" id="WP_076628356.1">
    <property type="nucleotide sequence ID" value="NZ_CP019312.1"/>
</dbReference>
<sequence length="565" mass="59613">MAHAIWRGSWATRIRIASGVILMIYLALHILNLAAVLISPAAYDAVQDARLWVIRSDVGTAIIGAAMAAHVILSLGKVVVARTFRMPLAQWVQVLLGLAIPILLIDHLIYIRGAHEMLGVNTMFGYVTRLIWGTGDGWGQAALLIIAWVHGCIGLHMWLRLTDWWQRAVPWLIGVAVVLPVLALLGFVTFARAIDGLLSNPRGEAVAHAAWNWPDAAGFAQLAAASDNATVAVWAVLSAAVAAFLVRRIIAAIARPIRIHYVDGPSVRAPRGQTILETSQSSGIPHTALCGGRGRCTTCRVIIEEGLEDLPPPSDAEARSLAAVGAPPNARLACQVRPRTSVRVFRVFDRDGKRSRAHASQGKEAQLAVLFLDMRGFTARTDGQLPYDVVHLLNRFFDEIVPPINAAGGTVDKYMGDGLMAVFETATAKTSARAALQAVEGIGSALASFNARLAAEGSAPVAIGIGVHLGNVVLGEIGAAGQAPRTLIGDTVNIASRLESETKARGAQALISVDTLRAAGIAVSDAALVSLSLRGREAPLAALPLTDLSRLTSATSTAAEVPAPA</sequence>
<feature type="domain" description="2Fe-2S ferredoxin-type" evidence="6">
    <location>
        <begin position="255"/>
        <end position="350"/>
    </location>
</feature>
<dbReference type="PROSITE" id="PS51085">
    <property type="entry name" value="2FE2S_FER_2"/>
    <property type="match status" value="1"/>
</dbReference>
<dbReference type="GO" id="GO:0035556">
    <property type="term" value="P:intracellular signal transduction"/>
    <property type="evidence" value="ECO:0007669"/>
    <property type="project" value="InterPro"/>
</dbReference>
<keyword evidence="3 4" id="KW-0472">Membrane</keyword>
<dbReference type="Proteomes" id="UP000186336">
    <property type="component" value="Chromosome"/>
</dbReference>
<dbReference type="AlphaFoldDB" id="A0A1P8MW32"/>
<dbReference type="SUPFAM" id="SSF55073">
    <property type="entry name" value="Nucleotide cyclase"/>
    <property type="match status" value="1"/>
</dbReference>
<dbReference type="SUPFAM" id="SSF54292">
    <property type="entry name" value="2Fe-2S ferredoxin-like"/>
    <property type="match status" value="1"/>
</dbReference>
<feature type="transmembrane region" description="Helical" evidence="4">
    <location>
        <begin position="58"/>
        <end position="80"/>
    </location>
</feature>
<dbReference type="SUPFAM" id="SSF81343">
    <property type="entry name" value="Fumarate reductase respiratory complex transmembrane subunits"/>
    <property type="match status" value="1"/>
</dbReference>
<evidence type="ECO:0000259" key="6">
    <source>
        <dbReference type="PROSITE" id="PS51085"/>
    </source>
</evidence>
<evidence type="ECO:0000313" key="8">
    <source>
        <dbReference type="Proteomes" id="UP000186336"/>
    </source>
</evidence>
<dbReference type="PROSITE" id="PS50125">
    <property type="entry name" value="GUANYLATE_CYCLASE_2"/>
    <property type="match status" value="1"/>
</dbReference>
<reference evidence="7 8" key="1">
    <citation type="submission" date="2017-01" db="EMBL/GenBank/DDBJ databases">
        <title>Complete genome of Tateyamaria omphalii DOK1-4 isolated from seawater in Dokdo.</title>
        <authorList>
            <person name="Kim J.H."/>
            <person name="Chi W.-J."/>
        </authorList>
    </citation>
    <scope>NUCLEOTIDE SEQUENCE [LARGE SCALE GENOMIC DNA]</scope>
    <source>
        <strain evidence="7 8">DOK1-4</strain>
    </source>
</reference>
<feature type="transmembrane region" description="Helical" evidence="4">
    <location>
        <begin position="16"/>
        <end position="38"/>
    </location>
</feature>
<dbReference type="SMART" id="SM00044">
    <property type="entry name" value="CYCc"/>
    <property type="match status" value="1"/>
</dbReference>
<dbReference type="GO" id="GO:0051536">
    <property type="term" value="F:iron-sulfur cluster binding"/>
    <property type="evidence" value="ECO:0007669"/>
    <property type="project" value="InterPro"/>
</dbReference>
<dbReference type="Pfam" id="PF00111">
    <property type="entry name" value="Fer2"/>
    <property type="match status" value="1"/>
</dbReference>
<evidence type="ECO:0000259" key="5">
    <source>
        <dbReference type="PROSITE" id="PS50125"/>
    </source>
</evidence>
<keyword evidence="8" id="KW-1185">Reference proteome</keyword>
<dbReference type="PANTHER" id="PTHR43081:SF17">
    <property type="entry name" value="BLL5647 PROTEIN"/>
    <property type="match status" value="1"/>
</dbReference>
<keyword evidence="4" id="KW-1133">Transmembrane helix</keyword>
<feature type="transmembrane region" description="Helical" evidence="4">
    <location>
        <begin position="171"/>
        <end position="194"/>
    </location>
</feature>
<keyword evidence="4" id="KW-0812">Transmembrane</keyword>
<dbReference type="GO" id="GO:0004016">
    <property type="term" value="F:adenylate cyclase activity"/>
    <property type="evidence" value="ECO:0007669"/>
    <property type="project" value="UniProtKB-ARBA"/>
</dbReference>
<dbReference type="STRING" id="299262.BWR18_11430"/>
<dbReference type="InterPro" id="IPR036010">
    <property type="entry name" value="2Fe-2S_ferredoxin-like_sf"/>
</dbReference>
<dbReference type="PANTHER" id="PTHR43081">
    <property type="entry name" value="ADENYLATE CYCLASE, TERMINAL-DIFFERENTIATION SPECIFIC-RELATED"/>
    <property type="match status" value="1"/>
</dbReference>
<protein>
    <submittedName>
        <fullName evidence="7">Adenylate/guanylate cyclase domain-containing protein</fullName>
    </submittedName>
</protein>
<feature type="domain" description="Guanylate cyclase" evidence="5">
    <location>
        <begin position="368"/>
        <end position="499"/>
    </location>
</feature>
<dbReference type="EMBL" id="CP019312">
    <property type="protein sequence ID" value="APX12221.1"/>
    <property type="molecule type" value="Genomic_DNA"/>
</dbReference>
<dbReference type="Pfam" id="PF00211">
    <property type="entry name" value="Guanylate_cyc"/>
    <property type="match status" value="1"/>
</dbReference>
<dbReference type="InterPro" id="IPR029787">
    <property type="entry name" value="Nucleotide_cyclase"/>
</dbReference>
<dbReference type="InterPro" id="IPR034804">
    <property type="entry name" value="SQR/QFR_C/D"/>
</dbReference>
<evidence type="ECO:0000313" key="7">
    <source>
        <dbReference type="EMBL" id="APX12221.1"/>
    </source>
</evidence>
<feature type="transmembrane region" description="Helical" evidence="4">
    <location>
        <begin position="92"/>
        <end position="111"/>
    </location>
</feature>
<feature type="transmembrane region" description="Helical" evidence="4">
    <location>
        <begin position="231"/>
        <end position="250"/>
    </location>
</feature>
<gene>
    <name evidence="7" type="ORF">BWR18_11430</name>
</gene>
<evidence type="ECO:0000256" key="2">
    <source>
        <dbReference type="ARBA" id="ARBA00022475"/>
    </source>
</evidence>
<dbReference type="Gene3D" id="3.30.70.1230">
    <property type="entry name" value="Nucleotide cyclase"/>
    <property type="match status" value="1"/>
</dbReference>
<evidence type="ECO:0000256" key="3">
    <source>
        <dbReference type="ARBA" id="ARBA00023136"/>
    </source>
</evidence>
<keyword evidence="2" id="KW-1003">Cell membrane</keyword>
<dbReference type="Gene3D" id="3.10.20.30">
    <property type="match status" value="1"/>
</dbReference>
<dbReference type="CDD" id="cd00207">
    <property type="entry name" value="fer2"/>
    <property type="match status" value="1"/>
</dbReference>
<name>A0A1P8MW32_9RHOB</name>
<dbReference type="GO" id="GO:0005886">
    <property type="term" value="C:plasma membrane"/>
    <property type="evidence" value="ECO:0007669"/>
    <property type="project" value="UniProtKB-SubCell"/>
</dbReference>
<dbReference type="InterPro" id="IPR012675">
    <property type="entry name" value="Beta-grasp_dom_sf"/>
</dbReference>
<organism evidence="7 8">
    <name type="scientific">Tateyamaria omphalii</name>
    <dbReference type="NCBI Taxonomy" id="299262"/>
    <lineage>
        <taxon>Bacteria</taxon>
        <taxon>Pseudomonadati</taxon>
        <taxon>Pseudomonadota</taxon>
        <taxon>Alphaproteobacteria</taxon>
        <taxon>Rhodobacterales</taxon>
        <taxon>Roseobacteraceae</taxon>
        <taxon>Tateyamaria</taxon>
    </lineage>
</organism>
<accession>A0A1P8MW32</accession>
<feature type="transmembrane region" description="Helical" evidence="4">
    <location>
        <begin position="138"/>
        <end position="159"/>
    </location>
</feature>
<dbReference type="KEGG" id="tom:BWR18_11430"/>
<dbReference type="InterPro" id="IPR001054">
    <property type="entry name" value="A/G_cyclase"/>
</dbReference>
<evidence type="ECO:0000256" key="1">
    <source>
        <dbReference type="ARBA" id="ARBA00004651"/>
    </source>
</evidence>
<dbReference type="GO" id="GO:0006171">
    <property type="term" value="P:cAMP biosynthetic process"/>
    <property type="evidence" value="ECO:0007669"/>
    <property type="project" value="TreeGrafter"/>
</dbReference>
<dbReference type="InterPro" id="IPR001041">
    <property type="entry name" value="2Fe-2S_ferredoxin-type"/>
</dbReference>
<dbReference type="CDD" id="cd07302">
    <property type="entry name" value="CHD"/>
    <property type="match status" value="1"/>
</dbReference>
<evidence type="ECO:0000256" key="4">
    <source>
        <dbReference type="SAM" id="Phobius"/>
    </source>
</evidence>
<dbReference type="OrthoDB" id="341967at2"/>